<dbReference type="PANTHER" id="PTHR47481:SF7">
    <property type="entry name" value="CCHC-TYPE DOMAIN-CONTAINING PROTEIN"/>
    <property type="match status" value="1"/>
</dbReference>
<evidence type="ECO:0008006" key="3">
    <source>
        <dbReference type="Google" id="ProtNLM"/>
    </source>
</evidence>
<accession>A0AAU9TL53</accession>
<dbReference type="AlphaFoldDB" id="A0AAU9TL53"/>
<proteinExistence type="predicted"/>
<dbReference type="Proteomes" id="UP001153954">
    <property type="component" value="Unassembled WGS sequence"/>
</dbReference>
<dbReference type="PANTHER" id="PTHR47481">
    <property type="match status" value="1"/>
</dbReference>
<sequence length="139" mass="16464">MEGKTLKPKDPDEQIVWENKDAKAQTLLVTRMTENVMLHIISCSTSSEMWRKLQSIYEQKTETNIHIIQQRFFQYKFETGTEMSQYLSKIQEIQNQLKQLGEEVSDKFVITKVLMSLPDEYRHFVSAWESAPDDKQWTI</sequence>
<protein>
    <recommendedName>
        <fullName evidence="3">Copia protein</fullName>
    </recommendedName>
</protein>
<keyword evidence="2" id="KW-1185">Reference proteome</keyword>
<reference evidence="1" key="1">
    <citation type="submission" date="2022-03" db="EMBL/GenBank/DDBJ databases">
        <authorList>
            <person name="Tunstrom K."/>
        </authorList>
    </citation>
    <scope>NUCLEOTIDE SEQUENCE</scope>
</reference>
<organism evidence="1 2">
    <name type="scientific">Euphydryas editha</name>
    <name type="common">Edith's checkerspot</name>
    <dbReference type="NCBI Taxonomy" id="104508"/>
    <lineage>
        <taxon>Eukaryota</taxon>
        <taxon>Metazoa</taxon>
        <taxon>Ecdysozoa</taxon>
        <taxon>Arthropoda</taxon>
        <taxon>Hexapoda</taxon>
        <taxon>Insecta</taxon>
        <taxon>Pterygota</taxon>
        <taxon>Neoptera</taxon>
        <taxon>Endopterygota</taxon>
        <taxon>Lepidoptera</taxon>
        <taxon>Glossata</taxon>
        <taxon>Ditrysia</taxon>
        <taxon>Papilionoidea</taxon>
        <taxon>Nymphalidae</taxon>
        <taxon>Nymphalinae</taxon>
        <taxon>Euphydryas</taxon>
    </lineage>
</organism>
<gene>
    <name evidence="1" type="ORF">EEDITHA_LOCUS1934</name>
</gene>
<evidence type="ECO:0000313" key="2">
    <source>
        <dbReference type="Proteomes" id="UP001153954"/>
    </source>
</evidence>
<evidence type="ECO:0000313" key="1">
    <source>
        <dbReference type="EMBL" id="CAH2085460.1"/>
    </source>
</evidence>
<dbReference type="EMBL" id="CAKOGL010000004">
    <property type="protein sequence ID" value="CAH2085460.1"/>
    <property type="molecule type" value="Genomic_DNA"/>
</dbReference>
<comment type="caution">
    <text evidence="1">The sequence shown here is derived from an EMBL/GenBank/DDBJ whole genome shotgun (WGS) entry which is preliminary data.</text>
</comment>
<name>A0AAU9TL53_EUPED</name>
<dbReference type="Pfam" id="PF14223">
    <property type="entry name" value="Retrotran_gag_2"/>
    <property type="match status" value="1"/>
</dbReference>